<reference evidence="1" key="1">
    <citation type="submission" date="2018-02" db="EMBL/GenBank/DDBJ databases">
        <title>Rhizophora mucronata_Transcriptome.</title>
        <authorList>
            <person name="Meera S.P."/>
            <person name="Sreeshan A."/>
            <person name="Augustine A."/>
        </authorList>
    </citation>
    <scope>NUCLEOTIDE SEQUENCE</scope>
    <source>
        <tissue evidence="1">Leaf</tissue>
    </source>
</reference>
<evidence type="ECO:0000313" key="1">
    <source>
        <dbReference type="EMBL" id="MBX56337.1"/>
    </source>
</evidence>
<accession>A0A2P2PNJ7</accession>
<dbReference type="EMBL" id="GGEC01075853">
    <property type="protein sequence ID" value="MBX56337.1"/>
    <property type="molecule type" value="Transcribed_RNA"/>
</dbReference>
<organism evidence="1">
    <name type="scientific">Rhizophora mucronata</name>
    <name type="common">Asiatic mangrove</name>
    <dbReference type="NCBI Taxonomy" id="61149"/>
    <lineage>
        <taxon>Eukaryota</taxon>
        <taxon>Viridiplantae</taxon>
        <taxon>Streptophyta</taxon>
        <taxon>Embryophyta</taxon>
        <taxon>Tracheophyta</taxon>
        <taxon>Spermatophyta</taxon>
        <taxon>Magnoliopsida</taxon>
        <taxon>eudicotyledons</taxon>
        <taxon>Gunneridae</taxon>
        <taxon>Pentapetalae</taxon>
        <taxon>rosids</taxon>
        <taxon>fabids</taxon>
        <taxon>Malpighiales</taxon>
        <taxon>Rhizophoraceae</taxon>
        <taxon>Rhizophora</taxon>
    </lineage>
</organism>
<dbReference type="AlphaFoldDB" id="A0A2P2PNJ7"/>
<name>A0A2P2PNJ7_RHIMU</name>
<sequence length="47" mass="5464">MMHIPAEFYFSIPSTGHVITICSLIKERWSMLKLTKFLSGFSKKVQM</sequence>
<protein>
    <submittedName>
        <fullName evidence="1">Uncharacterized protein</fullName>
    </submittedName>
</protein>
<proteinExistence type="predicted"/>